<dbReference type="Proteomes" id="UP000252182">
    <property type="component" value="Chromosome"/>
</dbReference>
<dbReference type="Pfam" id="PF13409">
    <property type="entry name" value="GST_N_2"/>
    <property type="match status" value="1"/>
</dbReference>
<evidence type="ECO:0000259" key="2">
    <source>
        <dbReference type="PROSITE" id="PS50405"/>
    </source>
</evidence>
<dbReference type="InterPro" id="IPR040079">
    <property type="entry name" value="Glutathione_S-Trfase"/>
</dbReference>
<name>A0A345D9G6_9BURK</name>
<dbReference type="SUPFAM" id="SSF47616">
    <property type="entry name" value="GST C-terminal domain-like"/>
    <property type="match status" value="1"/>
</dbReference>
<dbReference type="PROSITE" id="PS50405">
    <property type="entry name" value="GST_CTER"/>
    <property type="match status" value="1"/>
</dbReference>
<accession>A0A345D9G6</accession>
<reference evidence="4" key="1">
    <citation type="submission" date="2018-07" db="EMBL/GenBank/DDBJ databases">
        <authorList>
            <person name="Kim H."/>
        </authorList>
    </citation>
    <scope>NUCLEOTIDE SEQUENCE [LARGE SCALE GENOMIC DNA]</scope>
    <source>
        <strain evidence="4">F02</strain>
    </source>
</reference>
<dbReference type="KEGG" id="hyf:DTO96_100721"/>
<feature type="domain" description="GST C-terminal" evidence="2">
    <location>
        <begin position="81"/>
        <end position="201"/>
    </location>
</feature>
<evidence type="ECO:0000259" key="1">
    <source>
        <dbReference type="PROSITE" id="PS50404"/>
    </source>
</evidence>
<dbReference type="Gene3D" id="1.20.1050.10">
    <property type="match status" value="1"/>
</dbReference>
<protein>
    <submittedName>
        <fullName evidence="3">Putative GST-like protein YibF</fullName>
    </submittedName>
</protein>
<dbReference type="EMBL" id="CP031124">
    <property type="protein sequence ID" value="AXF85004.1"/>
    <property type="molecule type" value="Genomic_DNA"/>
</dbReference>
<dbReference type="PANTHER" id="PTHR44051:SF8">
    <property type="entry name" value="GLUTATHIONE S-TRANSFERASE GSTA"/>
    <property type="match status" value="1"/>
</dbReference>
<dbReference type="AlphaFoldDB" id="A0A345D9G6"/>
<dbReference type="CDD" id="cd03205">
    <property type="entry name" value="GST_C_6"/>
    <property type="match status" value="1"/>
</dbReference>
<proteinExistence type="predicted"/>
<dbReference type="RefSeq" id="WP_114562245.1">
    <property type="nucleotide sequence ID" value="NZ_CP031124.1"/>
</dbReference>
<dbReference type="PANTHER" id="PTHR44051">
    <property type="entry name" value="GLUTATHIONE S-TRANSFERASE-RELATED"/>
    <property type="match status" value="1"/>
</dbReference>
<dbReference type="Gene3D" id="3.40.30.10">
    <property type="entry name" value="Glutaredoxin"/>
    <property type="match status" value="1"/>
</dbReference>
<dbReference type="InterPro" id="IPR036282">
    <property type="entry name" value="Glutathione-S-Trfase_C_sf"/>
</dbReference>
<organism evidence="3 4">
    <name type="scientific">Ephemeroptericola cinctiostellae</name>
    <dbReference type="NCBI Taxonomy" id="2268024"/>
    <lineage>
        <taxon>Bacteria</taxon>
        <taxon>Pseudomonadati</taxon>
        <taxon>Pseudomonadota</taxon>
        <taxon>Betaproteobacteria</taxon>
        <taxon>Burkholderiales</taxon>
        <taxon>Burkholderiaceae</taxon>
        <taxon>Ephemeroptericola</taxon>
    </lineage>
</organism>
<dbReference type="InterPro" id="IPR010987">
    <property type="entry name" value="Glutathione-S-Trfase_C-like"/>
</dbReference>
<dbReference type="PROSITE" id="PS50404">
    <property type="entry name" value="GST_NTER"/>
    <property type="match status" value="1"/>
</dbReference>
<dbReference type="InterPro" id="IPR004045">
    <property type="entry name" value="Glutathione_S-Trfase_N"/>
</dbReference>
<keyword evidence="4" id="KW-1185">Reference proteome</keyword>
<dbReference type="InterPro" id="IPR036249">
    <property type="entry name" value="Thioredoxin-like_sf"/>
</dbReference>
<feature type="domain" description="GST N-terminal" evidence="1">
    <location>
        <begin position="1"/>
        <end position="78"/>
    </location>
</feature>
<evidence type="ECO:0000313" key="4">
    <source>
        <dbReference type="Proteomes" id="UP000252182"/>
    </source>
</evidence>
<dbReference type="SFLD" id="SFLDS00019">
    <property type="entry name" value="Glutathione_Transferase_(cytos"/>
    <property type="match status" value="1"/>
</dbReference>
<evidence type="ECO:0000313" key="3">
    <source>
        <dbReference type="EMBL" id="AXF85004.1"/>
    </source>
</evidence>
<gene>
    <name evidence="3" type="primary">yibF</name>
    <name evidence="3" type="ORF">DTO96_100721</name>
</gene>
<dbReference type="OrthoDB" id="8634103at2"/>
<sequence>MKLIGSLTSPFVRKIRILLAEENIPYEFLLDDVWGTDSNVAQYNPLGQVPCLIFDSGYTLYDSSVIEDYLEEITPLHAPYNSTARLEVKKWAALTGGLTEAAIKIRMEQLRPADKQMQSWIDRQQLKIDRGLVVLEEQLTHHLWCANNAYSVADVAVVCFLNWLDFRLPEIDWRNAHPNLVKLSDYLNAQAAYSETLPRLA</sequence>
<dbReference type="SUPFAM" id="SSF52833">
    <property type="entry name" value="Thioredoxin-like"/>
    <property type="match status" value="1"/>
</dbReference>
<dbReference type="Pfam" id="PF13410">
    <property type="entry name" value="GST_C_2"/>
    <property type="match status" value="1"/>
</dbReference>